<keyword evidence="2" id="KW-1185">Reference proteome</keyword>
<dbReference type="RefSeq" id="WP_005011831.1">
    <property type="nucleotide sequence ID" value="NZ_HG422173.1"/>
</dbReference>
<evidence type="ECO:0000313" key="1">
    <source>
        <dbReference type="EMBL" id="CCQ92189.1"/>
    </source>
</evidence>
<dbReference type="InParanoid" id="M1ZF10"/>
<evidence type="ECO:0000313" key="2">
    <source>
        <dbReference type="Proteomes" id="UP000011704"/>
    </source>
</evidence>
<protein>
    <submittedName>
        <fullName evidence="1">Uncharacterized protein</fullName>
    </submittedName>
</protein>
<dbReference type="STRING" id="1266370.NITGR_980064"/>
<proteinExistence type="predicted"/>
<comment type="caution">
    <text evidence="1">The sequence shown here is derived from an EMBL/GenBank/DDBJ whole genome shotgun (WGS) entry which is preliminary data.</text>
</comment>
<dbReference type="OrthoDB" id="9810539at2"/>
<dbReference type="HOGENOM" id="CLU_2881290_0_0_0"/>
<organism evidence="1 2">
    <name type="scientific">Nitrospina gracilis (strain 3/211)</name>
    <dbReference type="NCBI Taxonomy" id="1266370"/>
    <lineage>
        <taxon>Bacteria</taxon>
        <taxon>Pseudomonadati</taxon>
        <taxon>Nitrospinota/Tectimicrobiota group</taxon>
        <taxon>Nitrospinota</taxon>
        <taxon>Nitrospinia</taxon>
        <taxon>Nitrospinales</taxon>
        <taxon>Nitrospinaceae</taxon>
        <taxon>Nitrospina</taxon>
    </lineage>
</organism>
<dbReference type="EMBL" id="CAQJ01000108">
    <property type="protein sequence ID" value="CCQ92189.1"/>
    <property type="molecule type" value="Genomic_DNA"/>
</dbReference>
<gene>
    <name evidence="1" type="ORF">NITGR_980064</name>
</gene>
<dbReference type="Proteomes" id="UP000011704">
    <property type="component" value="Unassembled WGS sequence"/>
</dbReference>
<dbReference type="AlphaFoldDB" id="M1ZF10"/>
<reference evidence="1 2" key="1">
    <citation type="journal article" date="2013" name="Front. Microbiol.">
        <title>The genome of Nitrospina gracilis illuminates the metabolism and evolution of the major marine nitrite oxidizer.</title>
        <authorList>
            <person name="Luecker S."/>
            <person name="Nowka B."/>
            <person name="Rattei T."/>
            <person name="Spieck E."/>
            <person name="and Daims H."/>
        </authorList>
    </citation>
    <scope>NUCLEOTIDE SEQUENCE [LARGE SCALE GENOMIC DNA]</scope>
    <source>
        <strain evidence="1 2">3/211</strain>
    </source>
</reference>
<sequence length="63" mass="7424">MDHDSRTKKKKFLGILFECCNVYRRIYLNKDGNAYEGRCPRCSREVRVLIGPGGTDQRFFRAH</sequence>
<name>M1ZF10_NITG3</name>
<accession>M1ZF10</accession>